<comment type="caution">
    <text evidence="6">The sequence shown here is derived from an EMBL/GenBank/DDBJ whole genome shotgun (WGS) entry which is preliminary data.</text>
</comment>
<accession>K6WUG8</accession>
<gene>
    <name evidence="6" type="ORF">KILIM_026_00080</name>
</gene>
<proteinExistence type="predicted"/>
<evidence type="ECO:0000256" key="3">
    <source>
        <dbReference type="ARBA" id="ARBA00023027"/>
    </source>
</evidence>
<keyword evidence="7" id="KW-1185">Reference proteome</keyword>
<reference evidence="6 7" key="1">
    <citation type="submission" date="2012-08" db="EMBL/GenBank/DDBJ databases">
        <title>Whole genome shotgun sequence of Kineosphaera limosa NBRC 100340.</title>
        <authorList>
            <person name="Yoshida I."/>
            <person name="Isaki S."/>
            <person name="Hosoyama A."/>
            <person name="Tsuchikane K."/>
            <person name="Katsumata H."/>
            <person name="Ando Y."/>
            <person name="Ohji S."/>
            <person name="Hamada M."/>
            <person name="Tamura T."/>
            <person name="Yamazoe A."/>
            <person name="Yamazaki S."/>
            <person name="Fujita N."/>
        </authorList>
    </citation>
    <scope>NUCLEOTIDE SEQUENCE [LARGE SCALE GENOMIC DNA]</scope>
    <source>
        <strain evidence="6 7">NBRC 100340</strain>
    </source>
</reference>
<keyword evidence="3" id="KW-0520">NAD</keyword>
<dbReference type="GO" id="GO:0048040">
    <property type="term" value="F:UDP-glucuronate decarboxylase activity"/>
    <property type="evidence" value="ECO:0007669"/>
    <property type="project" value="TreeGrafter"/>
</dbReference>
<organism evidence="6 7">
    <name type="scientific">Kineosphaera limosa NBRC 100340</name>
    <dbReference type="NCBI Taxonomy" id="1184609"/>
    <lineage>
        <taxon>Bacteria</taxon>
        <taxon>Bacillati</taxon>
        <taxon>Actinomycetota</taxon>
        <taxon>Actinomycetes</taxon>
        <taxon>Micrococcales</taxon>
        <taxon>Dermatophilaceae</taxon>
        <taxon>Kineosphaera</taxon>
    </lineage>
</organism>
<dbReference type="PANTHER" id="PTHR43078:SF6">
    <property type="entry name" value="UDP-GLUCURONIC ACID DECARBOXYLASE 1"/>
    <property type="match status" value="1"/>
</dbReference>
<dbReference type="Proteomes" id="UP000008366">
    <property type="component" value="Unassembled WGS sequence"/>
</dbReference>
<evidence type="ECO:0000313" key="7">
    <source>
        <dbReference type="Proteomes" id="UP000008366"/>
    </source>
</evidence>
<keyword evidence="4" id="KW-0456">Lyase</keyword>
<dbReference type="GO" id="GO:0042732">
    <property type="term" value="P:D-xylose metabolic process"/>
    <property type="evidence" value="ECO:0007669"/>
    <property type="project" value="InterPro"/>
</dbReference>
<dbReference type="InterPro" id="IPR044516">
    <property type="entry name" value="UXS-like"/>
</dbReference>
<dbReference type="PANTHER" id="PTHR43078">
    <property type="entry name" value="UDP-GLUCURONIC ACID DECARBOXYLASE-RELATED"/>
    <property type="match status" value="1"/>
</dbReference>
<name>K6WUG8_9MICO</name>
<dbReference type="Pfam" id="PF01370">
    <property type="entry name" value="Epimerase"/>
    <property type="match status" value="1"/>
</dbReference>
<evidence type="ECO:0000256" key="1">
    <source>
        <dbReference type="ARBA" id="ARBA00001911"/>
    </source>
</evidence>
<dbReference type="InterPro" id="IPR001509">
    <property type="entry name" value="Epimerase_deHydtase"/>
</dbReference>
<keyword evidence="2" id="KW-0210">Decarboxylase</keyword>
<dbReference type="InterPro" id="IPR036291">
    <property type="entry name" value="NAD(P)-bd_dom_sf"/>
</dbReference>
<dbReference type="eggNOG" id="COG1088">
    <property type="taxonomic scope" value="Bacteria"/>
</dbReference>
<dbReference type="AlphaFoldDB" id="K6WUG8"/>
<sequence length="266" mass="28201">MVSVDTFTSGCPGHLSHLADDAGLMIVNHDLEQPLQVQGPVDLVMHLASPSLLGEEGRLRRVLAGPHGTRTALELARDKGARFVFACGTTGPDDEELQGGEALTTAYRHAYGMSTAVARVFDSYGPHMRSQERSTMTTLVQQAFSGGPVLIAGDGSQARSVCYVDDVVSGLLALSRSGAHGVMEFGDPEPRTLLDLARTVVDAAGTQAPFLFVNAATEAVGAQPDISRAREVLGWQPQVALADGVRRTIRAMRESLQGAGLRRLAL</sequence>
<dbReference type="GO" id="GO:0005737">
    <property type="term" value="C:cytoplasm"/>
    <property type="evidence" value="ECO:0007669"/>
    <property type="project" value="TreeGrafter"/>
</dbReference>
<dbReference type="Gene3D" id="3.40.50.720">
    <property type="entry name" value="NAD(P)-binding Rossmann-like Domain"/>
    <property type="match status" value="1"/>
</dbReference>
<comment type="cofactor">
    <cofactor evidence="1">
        <name>NAD(+)</name>
        <dbReference type="ChEBI" id="CHEBI:57540"/>
    </cofactor>
</comment>
<dbReference type="EMBL" id="BAHD01000026">
    <property type="protein sequence ID" value="GAB95737.1"/>
    <property type="molecule type" value="Genomic_DNA"/>
</dbReference>
<evidence type="ECO:0000256" key="2">
    <source>
        <dbReference type="ARBA" id="ARBA00022793"/>
    </source>
</evidence>
<dbReference type="SUPFAM" id="SSF51735">
    <property type="entry name" value="NAD(P)-binding Rossmann-fold domains"/>
    <property type="match status" value="1"/>
</dbReference>
<evidence type="ECO:0000313" key="6">
    <source>
        <dbReference type="EMBL" id="GAB95737.1"/>
    </source>
</evidence>
<dbReference type="GO" id="GO:0070403">
    <property type="term" value="F:NAD+ binding"/>
    <property type="evidence" value="ECO:0007669"/>
    <property type="project" value="InterPro"/>
</dbReference>
<feature type="domain" description="NAD-dependent epimerase/dehydratase" evidence="5">
    <location>
        <begin position="100"/>
        <end position="177"/>
    </location>
</feature>
<protein>
    <submittedName>
        <fullName evidence="6">NAD-dependent epimerase/dehydratase family protein</fullName>
    </submittedName>
</protein>
<evidence type="ECO:0000256" key="4">
    <source>
        <dbReference type="ARBA" id="ARBA00023239"/>
    </source>
</evidence>
<evidence type="ECO:0000259" key="5">
    <source>
        <dbReference type="Pfam" id="PF01370"/>
    </source>
</evidence>
<dbReference type="STRING" id="1184609.KILIM_026_00080"/>